<dbReference type="OrthoDB" id="10372279at2759"/>
<organism evidence="2 3">
    <name type="scientific">Caenorhabditis nigoni</name>
    <dbReference type="NCBI Taxonomy" id="1611254"/>
    <lineage>
        <taxon>Eukaryota</taxon>
        <taxon>Metazoa</taxon>
        <taxon>Ecdysozoa</taxon>
        <taxon>Nematoda</taxon>
        <taxon>Chromadorea</taxon>
        <taxon>Rhabditida</taxon>
        <taxon>Rhabditina</taxon>
        <taxon>Rhabditomorpha</taxon>
        <taxon>Rhabditoidea</taxon>
        <taxon>Rhabditidae</taxon>
        <taxon>Peloderinae</taxon>
        <taxon>Caenorhabditis</taxon>
    </lineage>
</organism>
<dbReference type="PANTHER" id="PTHR37971">
    <property type="entry name" value="ANTIBACTERIAL FACTOR-RELATED PEPTIDE 1-RELATED"/>
    <property type="match status" value="1"/>
</dbReference>
<comment type="caution">
    <text evidence="2">The sequence shown here is derived from an EMBL/GenBank/DDBJ whole genome shotgun (WGS) entry which is preliminary data.</text>
</comment>
<reference evidence="3" key="1">
    <citation type="submission" date="2017-10" db="EMBL/GenBank/DDBJ databases">
        <title>Rapid genome shrinkage in a self-fertile nematode reveals novel sperm competition proteins.</title>
        <authorList>
            <person name="Yin D."/>
            <person name="Schwarz E.M."/>
            <person name="Thomas C.G."/>
            <person name="Felde R.L."/>
            <person name="Korf I.F."/>
            <person name="Cutter A.D."/>
            <person name="Schartner C.M."/>
            <person name="Ralston E.J."/>
            <person name="Meyer B.J."/>
            <person name="Haag E.S."/>
        </authorList>
    </citation>
    <scope>NUCLEOTIDE SEQUENCE [LARGE SCALE GENOMIC DNA]</scope>
    <source>
        <strain evidence="3">JU1422</strain>
    </source>
</reference>
<feature type="signal peptide" evidence="1">
    <location>
        <begin position="1"/>
        <end position="19"/>
    </location>
</feature>
<dbReference type="EMBL" id="PDUG01000001">
    <property type="protein sequence ID" value="PIC51273.1"/>
    <property type="molecule type" value="Genomic_DNA"/>
</dbReference>
<dbReference type="STRING" id="1611254.A0A2G5VHN5"/>
<proteinExistence type="predicted"/>
<dbReference type="GO" id="GO:0098542">
    <property type="term" value="P:defense response to other organism"/>
    <property type="evidence" value="ECO:0007669"/>
    <property type="project" value="InterPro"/>
</dbReference>
<dbReference type="Gene3D" id="3.30.30.110">
    <property type="entry name" value="Antibacterial factor-related peptide"/>
    <property type="match status" value="1"/>
</dbReference>
<dbReference type="PROSITE" id="PS51257">
    <property type="entry name" value="PROKAR_LIPOPROTEIN"/>
    <property type="match status" value="1"/>
</dbReference>
<evidence type="ECO:0000313" key="2">
    <source>
        <dbReference type="EMBL" id="PIC51273.1"/>
    </source>
</evidence>
<keyword evidence="3" id="KW-1185">Reference proteome</keyword>
<dbReference type="Pfam" id="PF16839">
    <property type="entry name" value="Antimicrobial25"/>
    <property type="match status" value="1"/>
</dbReference>
<accession>A0A2G5VHN5</accession>
<sequence length="83" mass="8750">MLLFCRIVLLGILFAVTSACSTMDVPVLQKIAQGLCTSSCTNQKCAGGTCKKVDSHPKCFCNGCSPGSIDEVSLDSLKSKLPH</sequence>
<dbReference type="InterPro" id="IPR038204">
    <property type="entry name" value="Abf-1/2_sf"/>
</dbReference>
<dbReference type="Proteomes" id="UP000230233">
    <property type="component" value="Chromosome I"/>
</dbReference>
<evidence type="ECO:0000313" key="3">
    <source>
        <dbReference type="Proteomes" id="UP000230233"/>
    </source>
</evidence>
<name>A0A2G5VHN5_9PELO</name>
<keyword evidence="1" id="KW-0732">Signal</keyword>
<evidence type="ECO:0000256" key="1">
    <source>
        <dbReference type="SAM" id="SignalP"/>
    </source>
</evidence>
<feature type="chain" id="PRO_5013774715" evidence="1">
    <location>
        <begin position="20"/>
        <end position="83"/>
    </location>
</feature>
<gene>
    <name evidence="2" type="primary">Cni-abf-1</name>
    <name evidence="2" type="synonym">Cnig_chr_I.g1847</name>
    <name evidence="2" type="ORF">B9Z55_001847</name>
</gene>
<dbReference type="InterPro" id="IPR031770">
    <property type="entry name" value="Abf-1/2"/>
</dbReference>
<dbReference type="AlphaFoldDB" id="A0A2G5VHN5"/>
<protein>
    <submittedName>
        <fullName evidence="2">Uncharacterized protein</fullName>
    </submittedName>
</protein>
<dbReference type="PANTHER" id="PTHR37971:SF1">
    <property type="entry name" value="ANTIBACTERIAL FACTOR-RELATED PEPTIDE 1-RELATED"/>
    <property type="match status" value="1"/>
</dbReference>